<gene>
    <name evidence="1" type="ORF">E4O92_21465</name>
</gene>
<comment type="caution">
    <text evidence="1">The sequence shown here is derived from an EMBL/GenBank/DDBJ whole genome shotgun (WGS) entry which is preliminary data.</text>
</comment>
<reference evidence="1 2" key="1">
    <citation type="submission" date="2019-03" db="EMBL/GenBank/DDBJ databases">
        <title>Draft genome of Massilia hortus sp. nov., a novel bacterial species of the Oxalobacteraceae family.</title>
        <authorList>
            <person name="Peta V."/>
            <person name="Raths R."/>
            <person name="Bucking H."/>
        </authorList>
    </citation>
    <scope>NUCLEOTIDE SEQUENCE [LARGE SCALE GENOMIC DNA]</scope>
    <source>
        <strain evidence="1 2">ONC3</strain>
    </source>
</reference>
<protein>
    <submittedName>
        <fullName evidence="1">Uncharacterized protein</fullName>
    </submittedName>
</protein>
<sequence length="105" mass="11433">MTGADALARDRAHYEEIGRFIYMFAFIQSHRDELQRHCRHADPRIAACAAELEGRLRQLAERYRAIVGEAAGQVPSGEVAAAAGEALALKAAIMELLGRAGAQEQ</sequence>
<accession>A0A4Y9SUG6</accession>
<dbReference type="AlphaFoldDB" id="A0A4Y9SUG6"/>
<organism evidence="1 2">
    <name type="scientific">Massilia horti</name>
    <dbReference type="NCBI Taxonomy" id="2562153"/>
    <lineage>
        <taxon>Bacteria</taxon>
        <taxon>Pseudomonadati</taxon>
        <taxon>Pseudomonadota</taxon>
        <taxon>Betaproteobacteria</taxon>
        <taxon>Burkholderiales</taxon>
        <taxon>Oxalobacteraceae</taxon>
        <taxon>Telluria group</taxon>
        <taxon>Massilia</taxon>
    </lineage>
</organism>
<proteinExistence type="predicted"/>
<keyword evidence="2" id="KW-1185">Reference proteome</keyword>
<dbReference type="EMBL" id="SPUM01000139">
    <property type="protein sequence ID" value="TFW28396.1"/>
    <property type="molecule type" value="Genomic_DNA"/>
</dbReference>
<name>A0A4Y9SUG6_9BURK</name>
<dbReference type="Proteomes" id="UP000297258">
    <property type="component" value="Unassembled WGS sequence"/>
</dbReference>
<evidence type="ECO:0000313" key="1">
    <source>
        <dbReference type="EMBL" id="TFW28396.1"/>
    </source>
</evidence>
<dbReference type="RefSeq" id="WP_135191705.1">
    <property type="nucleotide sequence ID" value="NZ_SPUM01000139.1"/>
</dbReference>
<evidence type="ECO:0000313" key="2">
    <source>
        <dbReference type="Proteomes" id="UP000297258"/>
    </source>
</evidence>